<dbReference type="Proteomes" id="UP000694680">
    <property type="component" value="Unassembled WGS sequence"/>
</dbReference>
<evidence type="ECO:0000256" key="8">
    <source>
        <dbReference type="ARBA" id="ARBA00022942"/>
    </source>
</evidence>
<dbReference type="PANTHER" id="PTHR32194">
    <property type="entry name" value="METALLOPROTEASE TLDD"/>
    <property type="match status" value="1"/>
</dbReference>
<accession>A0A8C5EXL0</accession>
<dbReference type="Gene3D" id="3.60.20.10">
    <property type="entry name" value="Glutamine Phosphoribosylpyrophosphate, subunit 1, domain 1"/>
    <property type="match status" value="1"/>
</dbReference>
<name>A0A8C5EXL0_GOUWI</name>
<comment type="function">
    <text evidence="9">The proteasome is a multicatalytic proteinase complex which is characterized by its ability to cleave peptides with Arg, Phe, Tyr, Leu, and Glu adjacent to the leaving group at neutral or slightly basic pH. The proteasome has an ATP-dependent proteolytic activity. This subunit is involved in antigen processing to generate class I binding peptides.</text>
</comment>
<evidence type="ECO:0000256" key="6">
    <source>
        <dbReference type="ARBA" id="ARBA00022698"/>
    </source>
</evidence>
<dbReference type="PRINTS" id="PR00141">
    <property type="entry name" value="PROTEASOME"/>
</dbReference>
<dbReference type="GO" id="GO:0019774">
    <property type="term" value="C:proteasome core complex, beta-subunit complex"/>
    <property type="evidence" value="ECO:0007669"/>
    <property type="project" value="UniProtKB-ARBA"/>
</dbReference>
<protein>
    <recommendedName>
        <fullName evidence="3">proteasome endopeptidase complex</fullName>
        <ecNumber evidence="3">3.4.25.1</ecNumber>
    </recommendedName>
</protein>
<reference evidence="11" key="2">
    <citation type="submission" date="2025-09" db="UniProtKB">
        <authorList>
            <consortium name="Ensembl"/>
        </authorList>
    </citation>
    <scope>IDENTIFICATION</scope>
</reference>
<evidence type="ECO:0000256" key="10">
    <source>
        <dbReference type="PIRSR" id="PIRSR600243-1"/>
    </source>
</evidence>
<comment type="catalytic activity">
    <reaction evidence="1">
        <text>Cleavage of peptide bonds with very broad specificity.</text>
        <dbReference type="EC" id="3.4.25.1"/>
    </reaction>
</comment>
<dbReference type="GO" id="GO:0005634">
    <property type="term" value="C:nucleus"/>
    <property type="evidence" value="ECO:0007669"/>
    <property type="project" value="UniProtKB-SubCell"/>
</dbReference>
<feature type="active site" description="Nucleophile" evidence="10">
    <location>
        <position position="17"/>
    </location>
</feature>
<evidence type="ECO:0000256" key="7">
    <source>
        <dbReference type="ARBA" id="ARBA00022801"/>
    </source>
</evidence>
<dbReference type="PANTHER" id="PTHR32194:SF0">
    <property type="entry name" value="ATP-DEPENDENT PROTEASE SUBUNIT HSLV"/>
    <property type="match status" value="1"/>
</dbReference>
<dbReference type="CDD" id="cd03762">
    <property type="entry name" value="proteasome_beta_type_6"/>
    <property type="match status" value="1"/>
</dbReference>
<dbReference type="Pfam" id="PF00227">
    <property type="entry name" value="Proteasome"/>
    <property type="match status" value="1"/>
</dbReference>
<dbReference type="GO" id="GO:0004298">
    <property type="term" value="F:threonine-type endopeptidase activity"/>
    <property type="evidence" value="ECO:0007669"/>
    <property type="project" value="UniProtKB-KW"/>
</dbReference>
<keyword evidence="12" id="KW-1185">Reference proteome</keyword>
<comment type="subcellular location">
    <subcellularLocation>
        <location evidence="2">Nucleus</location>
    </subcellularLocation>
</comment>
<dbReference type="InterPro" id="IPR000243">
    <property type="entry name" value="Pept_T1A_subB"/>
</dbReference>
<dbReference type="InterPro" id="IPR029055">
    <property type="entry name" value="Ntn_hydrolases_N"/>
</dbReference>
<dbReference type="GO" id="GO:0051603">
    <property type="term" value="P:proteolysis involved in protein catabolic process"/>
    <property type="evidence" value="ECO:0007669"/>
    <property type="project" value="InterPro"/>
</dbReference>
<keyword evidence="4" id="KW-0963">Cytoplasm</keyword>
<evidence type="ECO:0000256" key="2">
    <source>
        <dbReference type="ARBA" id="ARBA00004123"/>
    </source>
</evidence>
<evidence type="ECO:0000313" key="11">
    <source>
        <dbReference type="Ensembl" id="ENSGWIP00000027532.1"/>
    </source>
</evidence>
<organism evidence="11 12">
    <name type="scientific">Gouania willdenowi</name>
    <name type="common">Blunt-snouted clingfish</name>
    <name type="synonym">Lepadogaster willdenowi</name>
    <dbReference type="NCBI Taxonomy" id="441366"/>
    <lineage>
        <taxon>Eukaryota</taxon>
        <taxon>Metazoa</taxon>
        <taxon>Chordata</taxon>
        <taxon>Craniata</taxon>
        <taxon>Vertebrata</taxon>
        <taxon>Euteleostomi</taxon>
        <taxon>Actinopterygii</taxon>
        <taxon>Neopterygii</taxon>
        <taxon>Teleostei</taxon>
        <taxon>Neoteleostei</taxon>
        <taxon>Acanthomorphata</taxon>
        <taxon>Ovalentaria</taxon>
        <taxon>Blenniimorphae</taxon>
        <taxon>Blenniiformes</taxon>
        <taxon>Gobiesocoidei</taxon>
        <taxon>Gobiesocidae</taxon>
        <taxon>Gobiesocinae</taxon>
        <taxon>Gouania</taxon>
    </lineage>
</organism>
<sequence>MERRCTGSEVKGVSTGTTILAAIYDGGVVIGSDSRASIGGEYVSSKTINKVIQVHDRIFCCMSGSLADAQAVTKAAKFQLSFHRFMERPPLVIAAATIMKELCYKNKEDLQAGFITAGWDHRHGPQVYVVSLGGMLVSQPVTIGGSGSTYIYGYVDAKYKPNMSREECLQFATNALALAMGRDNVSGGVAHLAVISETGVEHVVVPGNKLPRFNHE</sequence>
<keyword evidence="6" id="KW-0888">Threonine protease</keyword>
<dbReference type="SUPFAM" id="SSF56235">
    <property type="entry name" value="N-terminal nucleophile aminohydrolases (Ntn hydrolases)"/>
    <property type="match status" value="1"/>
</dbReference>
<reference evidence="11" key="1">
    <citation type="submission" date="2025-08" db="UniProtKB">
        <authorList>
            <consortium name="Ensembl"/>
        </authorList>
    </citation>
    <scope>IDENTIFICATION</scope>
</reference>
<keyword evidence="8" id="KW-0647">Proteasome</keyword>
<evidence type="ECO:0000256" key="4">
    <source>
        <dbReference type="ARBA" id="ARBA00022490"/>
    </source>
</evidence>
<dbReference type="AlphaFoldDB" id="A0A8C5EXL0"/>
<dbReference type="PROSITE" id="PS51476">
    <property type="entry name" value="PROTEASOME_BETA_2"/>
    <property type="match status" value="1"/>
</dbReference>
<dbReference type="GO" id="GO:0005737">
    <property type="term" value="C:cytoplasm"/>
    <property type="evidence" value="ECO:0007669"/>
    <property type="project" value="TreeGrafter"/>
</dbReference>
<keyword evidence="7" id="KW-0378">Hydrolase</keyword>
<keyword evidence="5" id="KW-0645">Protease</keyword>
<evidence type="ECO:0000256" key="9">
    <source>
        <dbReference type="ARBA" id="ARBA00025456"/>
    </source>
</evidence>
<dbReference type="Ensembl" id="ENSGWIT00000030041.1">
    <property type="protein sequence ID" value="ENSGWIP00000027532.1"/>
    <property type="gene ID" value="ENSGWIG00000014398.1"/>
</dbReference>
<dbReference type="EC" id="3.4.25.1" evidence="3"/>
<evidence type="ECO:0000256" key="3">
    <source>
        <dbReference type="ARBA" id="ARBA00012039"/>
    </source>
</evidence>
<evidence type="ECO:0000256" key="5">
    <source>
        <dbReference type="ARBA" id="ARBA00022670"/>
    </source>
</evidence>
<proteinExistence type="predicted"/>
<dbReference type="InterPro" id="IPR001353">
    <property type="entry name" value="Proteasome_sua/b"/>
</dbReference>
<dbReference type="InterPro" id="IPR023333">
    <property type="entry name" value="Proteasome_suB-type"/>
</dbReference>
<evidence type="ECO:0000256" key="1">
    <source>
        <dbReference type="ARBA" id="ARBA00001198"/>
    </source>
</evidence>
<evidence type="ECO:0000313" key="12">
    <source>
        <dbReference type="Proteomes" id="UP000694680"/>
    </source>
</evidence>
<gene>
    <name evidence="11" type="primary">LOC114460952</name>
</gene>